<proteinExistence type="predicted"/>
<evidence type="ECO:0000256" key="1">
    <source>
        <dbReference type="SAM" id="Phobius"/>
    </source>
</evidence>
<keyword evidence="1" id="KW-1133">Transmembrane helix</keyword>
<organism evidence="2">
    <name type="scientific">Peanut clump virus Ni</name>
    <dbReference type="NCBI Taxonomy" id="188887"/>
    <lineage>
        <taxon>Viruses</taxon>
        <taxon>Riboviria</taxon>
        <taxon>Orthornavirae</taxon>
        <taxon>Kitrinoviricota</taxon>
        <taxon>Alsuviricetes</taxon>
        <taxon>Martellivirales</taxon>
        <taxon>Virgaviridae</taxon>
        <taxon>Pecluvirus</taxon>
        <taxon>Pecluvirus arachidis</taxon>
        <taxon>Peanut clump virus</taxon>
    </lineage>
</organism>
<keyword evidence="1" id="KW-0812">Transmembrane</keyword>
<dbReference type="Pfam" id="PF04530">
    <property type="entry name" value="Viral_Beta_CD"/>
    <property type="match status" value="1"/>
</dbReference>
<name>Q8B0Y9_9VIRU</name>
<protein>
    <submittedName>
        <fullName evidence="2">p17</fullName>
    </submittedName>
</protein>
<evidence type="ECO:0000313" key="2">
    <source>
        <dbReference type="EMBL" id="AAO15506.1"/>
    </source>
</evidence>
<sequence length="153" mass="16849">MEVPAITHSSGCVCSDCQWSGLPTVDTRVCPDSGTHVNTTKARETSFLSVLNDNVWLFVVAAAMLCLYFIMSQPSTNIAYTEFYQDLNSFSMKLAPGVPIDPSVIAAVRSWQKYPFGTDPREKIVSSIVSGLKHSLFMLLLAIVLLVYVCHKP</sequence>
<accession>Q8B0Y9</accession>
<keyword evidence="1" id="KW-0472">Membrane</keyword>
<dbReference type="EMBL" id="AF447398">
    <property type="protein sequence ID" value="AAO15506.1"/>
    <property type="molecule type" value="Genomic_RNA"/>
</dbReference>
<feature type="transmembrane region" description="Helical" evidence="1">
    <location>
        <begin position="131"/>
        <end position="149"/>
    </location>
</feature>
<dbReference type="InterPro" id="IPR007617">
    <property type="entry name" value="Viral_beta_CD"/>
</dbReference>
<reference evidence="2" key="1">
    <citation type="journal article" date="2003" name="Arch. Virol.">
        <title>Molecular diversity of RNA-2 genome segments in pecluviruses causing peanut clump disease in West Africa and India.</title>
        <authorList>
            <person name="Naidu R.A."/>
            <person name="Sawyer S."/>
            <person name="Deom C.M."/>
        </authorList>
    </citation>
    <scope>NUCLEOTIDE SEQUENCE</scope>
    <source>
        <strain evidence="2">Ni</strain>
    </source>
</reference>
<feature type="transmembrane region" description="Helical" evidence="1">
    <location>
        <begin position="55"/>
        <end position="71"/>
    </location>
</feature>